<dbReference type="CDD" id="cd03042">
    <property type="entry name" value="GST_N_Zeta"/>
    <property type="match status" value="1"/>
</dbReference>
<dbReference type="Pfam" id="PF13410">
    <property type="entry name" value="GST_C_2"/>
    <property type="match status" value="1"/>
</dbReference>
<dbReference type="EC" id="5.2.1.2" evidence="4"/>
<evidence type="ECO:0000256" key="1">
    <source>
        <dbReference type="ARBA" id="ARBA00010007"/>
    </source>
</evidence>
<reference evidence="4" key="1">
    <citation type="submission" date="2013-08" db="EMBL/GenBank/DDBJ databases">
        <authorList>
            <person name="Mendez C."/>
            <person name="Richter M."/>
            <person name="Ferrer M."/>
            <person name="Sanchez J."/>
        </authorList>
    </citation>
    <scope>NUCLEOTIDE SEQUENCE</scope>
</reference>
<feature type="domain" description="GST C-terminal" evidence="3">
    <location>
        <begin position="85"/>
        <end position="211"/>
    </location>
</feature>
<sequence>MKLYTYYRSSAAYRVRIALNLKGIAYEQVPVDLQAGAQRGAEYLEHNPQGLVPSLEDGGTTLGQSLAIIEYLEERYPEPPLLPGTALDRARVRALALAVACDLHPLNNQRVLKYLRGPLGQNESAVDAWYRHWIAEGFRALERSARHTSDGHHLYGGHVTLADVCLVPQVFNARRFNCDLAPYPTLRSVCAYLETLPAFAGAAPAAQPDAP</sequence>
<dbReference type="InterPro" id="IPR040079">
    <property type="entry name" value="Glutathione_S-Trfase"/>
</dbReference>
<dbReference type="GO" id="GO:0016034">
    <property type="term" value="F:maleylacetoacetate isomerase activity"/>
    <property type="evidence" value="ECO:0007669"/>
    <property type="project" value="UniProtKB-EC"/>
</dbReference>
<dbReference type="InterPro" id="IPR036282">
    <property type="entry name" value="Glutathione-S-Trfase_C_sf"/>
</dbReference>
<dbReference type="GO" id="GO:0004364">
    <property type="term" value="F:glutathione transferase activity"/>
    <property type="evidence" value="ECO:0007669"/>
    <property type="project" value="TreeGrafter"/>
</dbReference>
<evidence type="ECO:0000259" key="2">
    <source>
        <dbReference type="PROSITE" id="PS50404"/>
    </source>
</evidence>
<dbReference type="AlphaFoldDB" id="T1AKM5"/>
<comment type="similarity">
    <text evidence="1">Belongs to the GST superfamily. Zeta family.</text>
</comment>
<accession>T1AKM5</accession>
<dbReference type="SUPFAM" id="SSF52833">
    <property type="entry name" value="Thioredoxin-like"/>
    <property type="match status" value="1"/>
</dbReference>
<dbReference type="PROSITE" id="PS50404">
    <property type="entry name" value="GST_NTER"/>
    <property type="match status" value="1"/>
</dbReference>
<dbReference type="GO" id="GO:0006749">
    <property type="term" value="P:glutathione metabolic process"/>
    <property type="evidence" value="ECO:0007669"/>
    <property type="project" value="TreeGrafter"/>
</dbReference>
<dbReference type="PANTHER" id="PTHR42673">
    <property type="entry name" value="MALEYLACETOACETATE ISOMERASE"/>
    <property type="match status" value="1"/>
</dbReference>
<evidence type="ECO:0000313" key="4">
    <source>
        <dbReference type="EMBL" id="EQD41319.1"/>
    </source>
</evidence>
<comment type="caution">
    <text evidence="4">The sequence shown here is derived from an EMBL/GenBank/DDBJ whole genome shotgun (WGS) entry which is preliminary data.</text>
</comment>
<dbReference type="InterPro" id="IPR004045">
    <property type="entry name" value="Glutathione_S-Trfase_N"/>
</dbReference>
<organism evidence="4">
    <name type="scientific">mine drainage metagenome</name>
    <dbReference type="NCBI Taxonomy" id="410659"/>
    <lineage>
        <taxon>unclassified sequences</taxon>
        <taxon>metagenomes</taxon>
        <taxon>ecological metagenomes</taxon>
    </lineage>
</organism>
<gene>
    <name evidence="4" type="ORF">B1B_14603</name>
</gene>
<dbReference type="InterPro" id="IPR034333">
    <property type="entry name" value="GST_Zeta_N"/>
</dbReference>
<dbReference type="Pfam" id="PF13417">
    <property type="entry name" value="GST_N_3"/>
    <property type="match status" value="1"/>
</dbReference>
<dbReference type="InterPro" id="IPR005955">
    <property type="entry name" value="GST_Zeta"/>
</dbReference>
<reference evidence="4" key="2">
    <citation type="journal article" date="2014" name="ISME J.">
        <title>Microbial stratification in low pH oxic and suboxic macroscopic growths along an acid mine drainage.</title>
        <authorList>
            <person name="Mendez-Garcia C."/>
            <person name="Mesa V."/>
            <person name="Sprenger R.R."/>
            <person name="Richter M."/>
            <person name="Diez M.S."/>
            <person name="Solano J."/>
            <person name="Bargiela R."/>
            <person name="Golyshina O.V."/>
            <person name="Manteca A."/>
            <person name="Ramos J.L."/>
            <person name="Gallego J.R."/>
            <person name="Llorente I."/>
            <person name="Martins Dos Santos V.A."/>
            <person name="Jensen O.N."/>
            <person name="Pelaez A.I."/>
            <person name="Sanchez J."/>
            <person name="Ferrer M."/>
        </authorList>
    </citation>
    <scope>NUCLEOTIDE SEQUENCE</scope>
</reference>
<dbReference type="PANTHER" id="PTHR42673:SF21">
    <property type="entry name" value="GLUTATHIONE S-TRANSFERASE YFCF"/>
    <property type="match status" value="1"/>
</dbReference>
<dbReference type="NCBIfam" id="TIGR01262">
    <property type="entry name" value="maiA"/>
    <property type="match status" value="1"/>
</dbReference>
<dbReference type="PROSITE" id="PS50405">
    <property type="entry name" value="GST_CTER"/>
    <property type="match status" value="1"/>
</dbReference>
<keyword evidence="4" id="KW-0413">Isomerase</keyword>
<dbReference type="CDD" id="cd03191">
    <property type="entry name" value="GST_C_Zeta"/>
    <property type="match status" value="1"/>
</dbReference>
<protein>
    <submittedName>
        <fullName evidence="4">Maleylacetoacetate isomerase</fullName>
        <ecNumber evidence="4">5.2.1.2</ecNumber>
    </submittedName>
</protein>
<dbReference type="Gene3D" id="3.40.30.10">
    <property type="entry name" value="Glutaredoxin"/>
    <property type="match status" value="1"/>
</dbReference>
<dbReference type="SFLD" id="SFLDG00358">
    <property type="entry name" value="Main_(cytGST)"/>
    <property type="match status" value="1"/>
</dbReference>
<dbReference type="SFLD" id="SFLDS00019">
    <property type="entry name" value="Glutathione_Transferase_(cytos"/>
    <property type="match status" value="1"/>
</dbReference>
<dbReference type="GO" id="GO:0005737">
    <property type="term" value="C:cytoplasm"/>
    <property type="evidence" value="ECO:0007669"/>
    <property type="project" value="InterPro"/>
</dbReference>
<dbReference type="GO" id="GO:0006559">
    <property type="term" value="P:L-phenylalanine catabolic process"/>
    <property type="evidence" value="ECO:0007669"/>
    <property type="project" value="TreeGrafter"/>
</dbReference>
<proteinExistence type="inferred from homology"/>
<dbReference type="InterPro" id="IPR010987">
    <property type="entry name" value="Glutathione-S-Trfase_C-like"/>
</dbReference>
<feature type="domain" description="GST N-terminal" evidence="2">
    <location>
        <begin position="1"/>
        <end position="80"/>
    </location>
</feature>
<dbReference type="Gene3D" id="1.20.1050.10">
    <property type="match status" value="1"/>
</dbReference>
<dbReference type="EMBL" id="AUZY01009690">
    <property type="protein sequence ID" value="EQD41319.1"/>
    <property type="molecule type" value="Genomic_DNA"/>
</dbReference>
<name>T1AKM5_9ZZZZ</name>
<dbReference type="InterPro" id="IPR036249">
    <property type="entry name" value="Thioredoxin-like_sf"/>
</dbReference>
<evidence type="ECO:0000259" key="3">
    <source>
        <dbReference type="PROSITE" id="PS50405"/>
    </source>
</evidence>
<dbReference type="InterPro" id="IPR034330">
    <property type="entry name" value="GST_Zeta_C"/>
</dbReference>
<dbReference type="SUPFAM" id="SSF47616">
    <property type="entry name" value="GST C-terminal domain-like"/>
    <property type="match status" value="1"/>
</dbReference>